<gene>
    <name evidence="2" type="ORF">ARALYDRAFT_917409</name>
</gene>
<keyword evidence="1" id="KW-0732">Signal</keyword>
<dbReference type="EMBL" id="GL348720">
    <property type="protein sequence ID" value="EFH39971.1"/>
    <property type="molecule type" value="Genomic_DNA"/>
</dbReference>
<protein>
    <submittedName>
        <fullName evidence="2">Uncharacterized protein</fullName>
    </submittedName>
</protein>
<evidence type="ECO:0000313" key="3">
    <source>
        <dbReference type="Proteomes" id="UP000008694"/>
    </source>
</evidence>
<dbReference type="Proteomes" id="UP000008694">
    <property type="component" value="Unassembled WGS sequence"/>
</dbReference>
<proteinExistence type="predicted"/>
<evidence type="ECO:0000313" key="2">
    <source>
        <dbReference type="EMBL" id="EFH39971.1"/>
    </source>
</evidence>
<reference evidence="3" key="1">
    <citation type="journal article" date="2011" name="Nat. Genet.">
        <title>The Arabidopsis lyrata genome sequence and the basis of rapid genome size change.</title>
        <authorList>
            <person name="Hu T.T."/>
            <person name="Pattyn P."/>
            <person name="Bakker E.G."/>
            <person name="Cao J."/>
            <person name="Cheng J.-F."/>
            <person name="Clark R.M."/>
            <person name="Fahlgren N."/>
            <person name="Fawcett J.A."/>
            <person name="Grimwood J."/>
            <person name="Gundlach H."/>
            <person name="Haberer G."/>
            <person name="Hollister J.D."/>
            <person name="Ossowski S."/>
            <person name="Ottilar R.P."/>
            <person name="Salamov A.A."/>
            <person name="Schneeberger K."/>
            <person name="Spannagl M."/>
            <person name="Wang X."/>
            <person name="Yang L."/>
            <person name="Nasrallah M.E."/>
            <person name="Bergelson J."/>
            <person name="Carrington J.C."/>
            <person name="Gaut B.S."/>
            <person name="Schmutz J."/>
            <person name="Mayer K.F.X."/>
            <person name="Van de Peer Y."/>
            <person name="Grigoriev I.V."/>
            <person name="Nordborg M."/>
            <person name="Weigel D."/>
            <person name="Guo Y.-L."/>
        </authorList>
    </citation>
    <scope>NUCLEOTIDE SEQUENCE [LARGE SCALE GENOMIC DNA]</scope>
    <source>
        <strain evidence="3">cv. MN47</strain>
    </source>
</reference>
<dbReference type="Gramene" id="scaffold_800809.1">
    <property type="protein sequence ID" value="scaffold_800809.1"/>
    <property type="gene ID" value="scaffold_800809.1"/>
</dbReference>
<feature type="chain" id="PRO_5003104063" evidence="1">
    <location>
        <begin position="27"/>
        <end position="56"/>
    </location>
</feature>
<evidence type="ECO:0000256" key="1">
    <source>
        <dbReference type="SAM" id="SignalP"/>
    </source>
</evidence>
<accession>D7MQR3</accession>
<feature type="signal peptide" evidence="1">
    <location>
        <begin position="1"/>
        <end position="26"/>
    </location>
</feature>
<dbReference type="HOGENOM" id="CLU_3016975_0_0_1"/>
<sequence length="56" mass="6240">MSKFSSQITTLFIVVALVCVFVPVFSVEEAEAKSLWNTCLVKITPKCALDIIWCCL</sequence>
<keyword evidence="3" id="KW-1185">Reference proteome</keyword>
<organism evidence="3">
    <name type="scientific">Arabidopsis lyrata subsp. lyrata</name>
    <name type="common">Lyre-leaved rock-cress</name>
    <dbReference type="NCBI Taxonomy" id="81972"/>
    <lineage>
        <taxon>Eukaryota</taxon>
        <taxon>Viridiplantae</taxon>
        <taxon>Streptophyta</taxon>
        <taxon>Embryophyta</taxon>
        <taxon>Tracheophyta</taxon>
        <taxon>Spermatophyta</taxon>
        <taxon>Magnoliopsida</taxon>
        <taxon>eudicotyledons</taxon>
        <taxon>Gunneridae</taxon>
        <taxon>Pentapetalae</taxon>
        <taxon>rosids</taxon>
        <taxon>malvids</taxon>
        <taxon>Brassicales</taxon>
        <taxon>Brassicaceae</taxon>
        <taxon>Camelineae</taxon>
        <taxon>Arabidopsis</taxon>
    </lineage>
</organism>
<dbReference type="AlphaFoldDB" id="D7MQR3"/>
<name>D7MQR3_ARALL</name>